<dbReference type="Pfam" id="PF00090">
    <property type="entry name" value="TSP_1"/>
    <property type="match status" value="1"/>
</dbReference>
<dbReference type="InterPro" id="IPR036383">
    <property type="entry name" value="TSP1_rpt_sf"/>
</dbReference>
<keyword evidence="3" id="KW-0479">Metal-binding</keyword>
<dbReference type="SUPFAM" id="SSF82895">
    <property type="entry name" value="TSP-1 type 1 repeat"/>
    <property type="match status" value="3"/>
</dbReference>
<evidence type="ECO:0000256" key="5">
    <source>
        <dbReference type="ARBA" id="ARBA00022833"/>
    </source>
</evidence>
<evidence type="ECO:0000256" key="7">
    <source>
        <dbReference type="ARBA" id="ARBA00023180"/>
    </source>
</evidence>
<organism evidence="10 11">
    <name type="scientific">Molorchus minor</name>
    <dbReference type="NCBI Taxonomy" id="1323400"/>
    <lineage>
        <taxon>Eukaryota</taxon>
        <taxon>Metazoa</taxon>
        <taxon>Ecdysozoa</taxon>
        <taxon>Arthropoda</taxon>
        <taxon>Hexapoda</taxon>
        <taxon>Insecta</taxon>
        <taxon>Pterygota</taxon>
        <taxon>Neoptera</taxon>
        <taxon>Endopterygota</taxon>
        <taxon>Coleoptera</taxon>
        <taxon>Polyphaga</taxon>
        <taxon>Cucujiformia</taxon>
        <taxon>Chrysomeloidea</taxon>
        <taxon>Cerambycidae</taxon>
        <taxon>Lamiinae</taxon>
        <taxon>Monochamini</taxon>
        <taxon>Molorchus</taxon>
    </lineage>
</organism>
<evidence type="ECO:0000259" key="8">
    <source>
        <dbReference type="Pfam" id="PF17771"/>
    </source>
</evidence>
<dbReference type="InterPro" id="IPR000884">
    <property type="entry name" value="TSP1_rpt"/>
</dbReference>
<dbReference type="Pfam" id="PF17771">
    <property type="entry name" value="ADAMTS_CR_2"/>
    <property type="match status" value="1"/>
</dbReference>
<dbReference type="PRINTS" id="PR01857">
    <property type="entry name" value="ADAMTSFAMILY"/>
</dbReference>
<feature type="domain" description="ADAMTS cysteine-rich" evidence="8">
    <location>
        <begin position="33"/>
        <end position="98"/>
    </location>
</feature>
<evidence type="ECO:0000256" key="4">
    <source>
        <dbReference type="ARBA" id="ARBA00022801"/>
    </source>
</evidence>
<dbReference type="InterPro" id="IPR050439">
    <property type="entry name" value="ADAMTS_ADAMTS-like"/>
</dbReference>
<dbReference type="EMBL" id="JAPWTJ010000082">
    <property type="protein sequence ID" value="KAJ8983287.1"/>
    <property type="molecule type" value="Genomic_DNA"/>
</dbReference>
<dbReference type="PROSITE" id="PS50092">
    <property type="entry name" value="TSP1"/>
    <property type="match status" value="2"/>
</dbReference>
<evidence type="ECO:0000256" key="3">
    <source>
        <dbReference type="ARBA" id="ARBA00022723"/>
    </source>
</evidence>
<comment type="subcellular location">
    <subcellularLocation>
        <location evidence="1">Secreted</location>
    </subcellularLocation>
</comment>
<proteinExistence type="predicted"/>
<dbReference type="InterPro" id="IPR041645">
    <property type="entry name" value="ADAMTS_CR_2"/>
</dbReference>
<gene>
    <name evidence="10" type="ORF">NQ317_010537</name>
</gene>
<accession>A0ABQ9K128</accession>
<evidence type="ECO:0000256" key="6">
    <source>
        <dbReference type="ARBA" id="ARBA00023157"/>
    </source>
</evidence>
<dbReference type="Proteomes" id="UP001162164">
    <property type="component" value="Unassembled WGS sequence"/>
</dbReference>
<dbReference type="PANTHER" id="PTHR13723">
    <property type="entry name" value="ADAMTS A DISINTEGRIN AND METALLOPROTEASE WITH THROMBOSPONDIN MOTIFS PROTEASE"/>
    <property type="match status" value="1"/>
</dbReference>
<evidence type="ECO:0000313" key="11">
    <source>
        <dbReference type="Proteomes" id="UP001162164"/>
    </source>
</evidence>
<evidence type="ECO:0000313" key="10">
    <source>
        <dbReference type="EMBL" id="KAJ8983287.1"/>
    </source>
</evidence>
<keyword evidence="5" id="KW-0862">Zinc</keyword>
<keyword evidence="2" id="KW-0964">Secreted</keyword>
<evidence type="ECO:0000256" key="2">
    <source>
        <dbReference type="ARBA" id="ARBA00022525"/>
    </source>
</evidence>
<evidence type="ECO:0000256" key="1">
    <source>
        <dbReference type="ARBA" id="ARBA00004613"/>
    </source>
</evidence>
<dbReference type="PRINTS" id="PR01705">
    <property type="entry name" value="TSP1REPEAT"/>
</dbReference>
<dbReference type="PANTHER" id="PTHR13723:SF304">
    <property type="entry name" value="A DISINTEGRIN AND METALLOPROTEINASE WITH THROMBOSPONDIN MOTIFS 2-LIKE PROTEIN"/>
    <property type="match status" value="1"/>
</dbReference>
<dbReference type="SMART" id="SM00209">
    <property type="entry name" value="TSP1"/>
    <property type="match status" value="2"/>
</dbReference>
<name>A0ABQ9K128_9CUCU</name>
<keyword evidence="4" id="KW-0378">Hydrolase</keyword>
<keyword evidence="11" id="KW-1185">Reference proteome</keyword>
<dbReference type="Pfam" id="PF19030">
    <property type="entry name" value="TSP1_ADAMTS"/>
    <property type="match status" value="1"/>
</dbReference>
<keyword evidence="7" id="KW-0325">Glycoprotein</keyword>
<comment type="caution">
    <text evidence="10">The sequence shown here is derived from an EMBL/GenBank/DDBJ whole genome shotgun (WGS) entry which is preliminary data.</text>
</comment>
<evidence type="ECO:0000259" key="9">
    <source>
        <dbReference type="Pfam" id="PF19236"/>
    </source>
</evidence>
<sequence length="629" mass="71188">MGEYNYGLSKWSCLLNIPDGVGDIALNATLQTSFTMDEQCRMEFGNGYSMCKAFEIIEPCSHLWCGHQNSPLVCKTKKGPPLEGTECGFGKWCINGYCEEVGNRRFERVPVVLNPQDGGWGDWAPWGVCSRTCGTGVQFKSRKCNNPEPSYGGKHCIGEPEEWRLCNRNPCPDTSADIRAQQCKHLPKILHLELEPEANFTWLPYEIEKKCKYICVSAERKELHIADENLIDGTPCSYENPDNICVQGKCQVVGCDGKLNSQLQRDRCGTCGGNNSNCSEIRFSFDRKLKESGRSAAEDGERDKSGNQLTIPNTVVHTKIIEGTKFSYKKVDNRHNIWTKGPLNAEMVILIVVPKIHVGLGINITYRMEYSIHKDFLAPSKRFTWIMGGWGPCSASCGRGRRQKTVACWDNTNNKCNFQWIAGEWEPCTTSCGINGIQSRELYCVPNSVLNEMLFKNNGTIIKYPWIHMVNPKKCSGLKPTSVRECNRQACFSYWTFGDVLLHAAQVFKPELPVAFLLEKKHFIPVVKHPLHRNVCVLETTQDTLTRYVVVGRNRNVPKIGQSTVHLSIFINIVNSADFGGSVAKHVQPIYLQLHIIYTLILTLIRFSKCQLIKYYYNSLVLFMKPYEI</sequence>
<dbReference type="Gene3D" id="3.40.1620.60">
    <property type="match status" value="1"/>
</dbReference>
<keyword evidence="6" id="KW-1015">Disulfide bond</keyword>
<dbReference type="InterPro" id="IPR045371">
    <property type="entry name" value="ADAMTS_CR_3"/>
</dbReference>
<dbReference type="InterPro" id="IPR013273">
    <property type="entry name" value="ADAMTS/ADAMTS-like"/>
</dbReference>
<reference evidence="10" key="1">
    <citation type="journal article" date="2023" name="Insect Mol. Biol.">
        <title>Genome sequencing provides insights into the evolution of gene families encoding plant cell wall-degrading enzymes in longhorned beetles.</title>
        <authorList>
            <person name="Shin N.R."/>
            <person name="Okamura Y."/>
            <person name="Kirsch R."/>
            <person name="Pauchet Y."/>
        </authorList>
    </citation>
    <scope>NUCLEOTIDE SEQUENCE</scope>
    <source>
        <strain evidence="10">MMC_N1</strain>
    </source>
</reference>
<dbReference type="Pfam" id="PF19236">
    <property type="entry name" value="ADAMTS_CR_3"/>
    <property type="match status" value="1"/>
</dbReference>
<dbReference type="Gene3D" id="2.20.100.10">
    <property type="entry name" value="Thrombospondin type-1 (TSP1) repeat"/>
    <property type="match status" value="2"/>
</dbReference>
<feature type="domain" description="ADAMTS/ADAMTS-like cysteine-rich" evidence="9">
    <location>
        <begin position="210"/>
        <end position="278"/>
    </location>
</feature>
<protein>
    <submittedName>
        <fullName evidence="10">Uncharacterized protein</fullName>
    </submittedName>
</protein>